<dbReference type="PANTHER" id="PTHR46382:SF1">
    <property type="entry name" value="PHOSPHATIDATE CYTIDYLYLTRANSFERASE"/>
    <property type="match status" value="1"/>
</dbReference>
<comment type="pathway">
    <text evidence="4">Lipid metabolism.</text>
</comment>
<evidence type="ECO:0000256" key="4">
    <source>
        <dbReference type="ARBA" id="ARBA00005189"/>
    </source>
</evidence>
<keyword evidence="11 24" id="KW-0812">Transmembrane</keyword>
<evidence type="ECO:0000256" key="17">
    <source>
        <dbReference type="ARBA" id="ARBA00023264"/>
    </source>
</evidence>
<evidence type="ECO:0000313" key="25">
    <source>
        <dbReference type="EMBL" id="TWT88364.1"/>
    </source>
</evidence>
<evidence type="ECO:0000313" key="26">
    <source>
        <dbReference type="Proteomes" id="UP000315440"/>
    </source>
</evidence>
<organism evidence="25 26">
    <name type="scientific">Pseudobythopirellula maris</name>
    <dbReference type="NCBI Taxonomy" id="2527991"/>
    <lineage>
        <taxon>Bacteria</taxon>
        <taxon>Pseudomonadati</taxon>
        <taxon>Planctomycetota</taxon>
        <taxon>Planctomycetia</taxon>
        <taxon>Pirellulales</taxon>
        <taxon>Lacipirellulaceae</taxon>
        <taxon>Pseudobythopirellula</taxon>
    </lineage>
</organism>
<evidence type="ECO:0000256" key="21">
    <source>
        <dbReference type="ARBA" id="ARBA00032396"/>
    </source>
</evidence>
<feature type="transmembrane region" description="Helical" evidence="24">
    <location>
        <begin position="63"/>
        <end position="81"/>
    </location>
</feature>
<comment type="pathway">
    <text evidence="3">Phospholipid metabolism; CDP-diacylglycerol biosynthesis; CDP-diacylglycerol from sn-glycerol 3-phosphate: step 3/3.</text>
</comment>
<dbReference type="Pfam" id="PF01148">
    <property type="entry name" value="CTP_transf_1"/>
    <property type="match status" value="1"/>
</dbReference>
<evidence type="ECO:0000256" key="8">
    <source>
        <dbReference type="ARBA" id="ARBA00022475"/>
    </source>
</evidence>
<accession>A0A5C5ZLN2</accession>
<dbReference type="PANTHER" id="PTHR46382">
    <property type="entry name" value="PHOSPHATIDATE CYTIDYLYLTRANSFERASE"/>
    <property type="match status" value="1"/>
</dbReference>
<evidence type="ECO:0000256" key="13">
    <source>
        <dbReference type="ARBA" id="ARBA00022989"/>
    </source>
</evidence>
<dbReference type="GO" id="GO:0016024">
    <property type="term" value="P:CDP-diacylglycerol biosynthetic process"/>
    <property type="evidence" value="ECO:0007669"/>
    <property type="project" value="TreeGrafter"/>
</dbReference>
<sequence>MLYALAWLDLRADRPGVVLLPLALVGSALAAGELVRVFENSAQPGLPAGHKGRAADAAPRRRVVLAATVLVVLVSATPMLWLEYPKETVVGRAGWVGLGLAIAGMVVFVEEMVRYAGPGAASTRLARSVFTVAYAGGLMGFVAQLRLLAGGVWDADGRWGMVALLSLIVVVKMDDTGAYFAGRALGRHKMTPILSPGKTWEGALGGFALSAVGAMIALGPLAHALGCDSTRGFWTWLGGCLLYALLVGAAGMAGDLAVSLLKRDAQLKNSSTWMPGFGGVLDLLDSILFAAPVAYFLWIARIVGP</sequence>
<evidence type="ECO:0000256" key="6">
    <source>
        <dbReference type="ARBA" id="ARBA00012487"/>
    </source>
</evidence>
<name>A0A5C5ZLN2_9BACT</name>
<dbReference type="EC" id="2.7.7.41" evidence="6"/>
<keyword evidence="13 24" id="KW-1133">Transmembrane helix</keyword>
<comment type="caution">
    <text evidence="25">The sequence shown here is derived from an EMBL/GenBank/DDBJ whole genome shotgun (WGS) entry which is preliminary data.</text>
</comment>
<feature type="transmembrane region" description="Helical" evidence="24">
    <location>
        <begin position="125"/>
        <end position="147"/>
    </location>
</feature>
<evidence type="ECO:0000256" key="2">
    <source>
        <dbReference type="ARBA" id="ARBA00004651"/>
    </source>
</evidence>
<keyword evidence="10 25" id="KW-0808">Transferase</keyword>
<evidence type="ECO:0000256" key="5">
    <source>
        <dbReference type="ARBA" id="ARBA00010185"/>
    </source>
</evidence>
<evidence type="ECO:0000256" key="10">
    <source>
        <dbReference type="ARBA" id="ARBA00022679"/>
    </source>
</evidence>
<comment type="subcellular location">
    <subcellularLocation>
        <location evidence="2">Cell membrane</location>
        <topology evidence="2">Multi-pass membrane protein</topology>
    </subcellularLocation>
</comment>
<dbReference type="Proteomes" id="UP000315440">
    <property type="component" value="Unassembled WGS sequence"/>
</dbReference>
<feature type="transmembrane region" description="Helical" evidence="24">
    <location>
        <begin position="279"/>
        <end position="300"/>
    </location>
</feature>
<feature type="transmembrane region" description="Helical" evidence="24">
    <location>
        <begin position="93"/>
        <end position="113"/>
    </location>
</feature>
<dbReference type="AlphaFoldDB" id="A0A5C5ZLN2"/>
<keyword evidence="15 24" id="KW-0472">Membrane</keyword>
<proteinExistence type="inferred from homology"/>
<evidence type="ECO:0000256" key="12">
    <source>
        <dbReference type="ARBA" id="ARBA00022695"/>
    </source>
</evidence>
<dbReference type="GO" id="GO:0004605">
    <property type="term" value="F:phosphatidate cytidylyltransferase activity"/>
    <property type="evidence" value="ECO:0007669"/>
    <property type="project" value="UniProtKB-EC"/>
</dbReference>
<feature type="transmembrane region" description="Helical" evidence="24">
    <location>
        <begin position="233"/>
        <end position="258"/>
    </location>
</feature>
<keyword evidence="9" id="KW-0444">Lipid biosynthesis</keyword>
<evidence type="ECO:0000256" key="14">
    <source>
        <dbReference type="ARBA" id="ARBA00023098"/>
    </source>
</evidence>
<evidence type="ECO:0000256" key="22">
    <source>
        <dbReference type="ARBA" id="ARBA00032743"/>
    </source>
</evidence>
<evidence type="ECO:0000256" key="1">
    <source>
        <dbReference type="ARBA" id="ARBA00001698"/>
    </source>
</evidence>
<keyword evidence="12 25" id="KW-0548">Nucleotidyltransferase</keyword>
<comment type="catalytic activity">
    <reaction evidence="1">
        <text>a 1,2-diacyl-sn-glycero-3-phosphate + CTP + H(+) = a CDP-1,2-diacyl-sn-glycerol + diphosphate</text>
        <dbReference type="Rhea" id="RHEA:16229"/>
        <dbReference type="ChEBI" id="CHEBI:15378"/>
        <dbReference type="ChEBI" id="CHEBI:33019"/>
        <dbReference type="ChEBI" id="CHEBI:37563"/>
        <dbReference type="ChEBI" id="CHEBI:58332"/>
        <dbReference type="ChEBI" id="CHEBI:58608"/>
        <dbReference type="EC" id="2.7.7.41"/>
    </reaction>
</comment>
<evidence type="ECO:0000256" key="24">
    <source>
        <dbReference type="SAM" id="Phobius"/>
    </source>
</evidence>
<evidence type="ECO:0000256" key="3">
    <source>
        <dbReference type="ARBA" id="ARBA00005119"/>
    </source>
</evidence>
<keyword evidence="8" id="KW-1003">Cell membrane</keyword>
<keyword evidence="17" id="KW-1208">Phospholipid metabolism</keyword>
<reference evidence="25 26" key="1">
    <citation type="submission" date="2019-02" db="EMBL/GenBank/DDBJ databases">
        <title>Deep-cultivation of Planctomycetes and their phenomic and genomic characterization uncovers novel biology.</title>
        <authorList>
            <person name="Wiegand S."/>
            <person name="Jogler M."/>
            <person name="Boedeker C."/>
            <person name="Pinto D."/>
            <person name="Vollmers J."/>
            <person name="Rivas-Marin E."/>
            <person name="Kohn T."/>
            <person name="Peeters S.H."/>
            <person name="Heuer A."/>
            <person name="Rast P."/>
            <person name="Oberbeckmann S."/>
            <person name="Bunk B."/>
            <person name="Jeske O."/>
            <person name="Meyerdierks A."/>
            <person name="Storesund J.E."/>
            <person name="Kallscheuer N."/>
            <person name="Luecker S."/>
            <person name="Lage O.M."/>
            <person name="Pohl T."/>
            <person name="Merkel B.J."/>
            <person name="Hornburger P."/>
            <person name="Mueller R.-W."/>
            <person name="Bruemmer F."/>
            <person name="Labrenz M."/>
            <person name="Spormann A.M."/>
            <person name="Op Den Camp H."/>
            <person name="Overmann J."/>
            <person name="Amann R."/>
            <person name="Jetten M.S.M."/>
            <person name="Mascher T."/>
            <person name="Medema M.H."/>
            <person name="Devos D.P."/>
            <person name="Kaster A.-K."/>
            <person name="Ovreas L."/>
            <person name="Rohde M."/>
            <person name="Galperin M.Y."/>
            <person name="Jogler C."/>
        </authorList>
    </citation>
    <scope>NUCLEOTIDE SEQUENCE [LARGE SCALE GENOMIC DNA]</scope>
    <source>
        <strain evidence="25 26">Mal64</strain>
    </source>
</reference>
<comment type="similarity">
    <text evidence="5">Belongs to the CDS family.</text>
</comment>
<evidence type="ECO:0000256" key="9">
    <source>
        <dbReference type="ARBA" id="ARBA00022516"/>
    </source>
</evidence>
<evidence type="ECO:0000256" key="7">
    <source>
        <dbReference type="ARBA" id="ARBA00019373"/>
    </source>
</evidence>
<dbReference type="EMBL" id="SJPQ01000002">
    <property type="protein sequence ID" value="TWT88364.1"/>
    <property type="molecule type" value="Genomic_DNA"/>
</dbReference>
<protein>
    <recommendedName>
        <fullName evidence="7">Phosphatidate cytidylyltransferase</fullName>
        <ecNumber evidence="6">2.7.7.41</ecNumber>
    </recommendedName>
    <alternativeName>
        <fullName evidence="20">CDP-DAG synthase</fullName>
    </alternativeName>
    <alternativeName>
        <fullName evidence="22">CDP-DG synthase</fullName>
    </alternativeName>
    <alternativeName>
        <fullName evidence="18">CDP-diacylglycerol synthase</fullName>
    </alternativeName>
    <alternativeName>
        <fullName evidence="21">CDP-diglyceride pyrophosphorylase</fullName>
    </alternativeName>
    <alternativeName>
        <fullName evidence="23">CDP-diglyceride synthase</fullName>
    </alternativeName>
    <alternativeName>
        <fullName evidence="19">CTP:phosphatidate cytidylyltransferase</fullName>
    </alternativeName>
</protein>
<evidence type="ECO:0000256" key="16">
    <source>
        <dbReference type="ARBA" id="ARBA00023209"/>
    </source>
</evidence>
<feature type="transmembrane region" description="Helical" evidence="24">
    <location>
        <begin position="202"/>
        <end position="221"/>
    </location>
</feature>
<keyword evidence="16" id="KW-0594">Phospholipid biosynthesis</keyword>
<evidence type="ECO:0000256" key="20">
    <source>
        <dbReference type="ARBA" id="ARBA00032253"/>
    </source>
</evidence>
<evidence type="ECO:0000256" key="15">
    <source>
        <dbReference type="ARBA" id="ARBA00023136"/>
    </source>
</evidence>
<evidence type="ECO:0000256" key="11">
    <source>
        <dbReference type="ARBA" id="ARBA00022692"/>
    </source>
</evidence>
<evidence type="ECO:0000256" key="18">
    <source>
        <dbReference type="ARBA" id="ARBA00029893"/>
    </source>
</evidence>
<evidence type="ECO:0000256" key="23">
    <source>
        <dbReference type="ARBA" id="ARBA00033406"/>
    </source>
</evidence>
<keyword evidence="26" id="KW-1185">Reference proteome</keyword>
<feature type="transmembrane region" description="Helical" evidence="24">
    <location>
        <begin position="16"/>
        <end position="35"/>
    </location>
</feature>
<keyword evidence="14" id="KW-0443">Lipid metabolism</keyword>
<dbReference type="GO" id="GO:0005886">
    <property type="term" value="C:plasma membrane"/>
    <property type="evidence" value="ECO:0007669"/>
    <property type="project" value="UniProtKB-SubCell"/>
</dbReference>
<evidence type="ECO:0000256" key="19">
    <source>
        <dbReference type="ARBA" id="ARBA00031825"/>
    </source>
</evidence>
<gene>
    <name evidence="25" type="primary">cdsA_2</name>
    <name evidence="25" type="ORF">Mal64_18440</name>
</gene>